<reference evidence="4" key="2">
    <citation type="submission" date="2018-03" db="EMBL/GenBank/DDBJ databases">
        <authorList>
            <person name="Naushad S."/>
        </authorList>
    </citation>
    <scope>NUCLEOTIDE SEQUENCE</scope>
    <source>
        <strain evidence="5">SNUC 105</strain>
        <strain evidence="6">SNUC 1363</strain>
        <strain evidence="4">SNUC 505</strain>
    </source>
</reference>
<dbReference type="Proteomes" id="UP000242008">
    <property type="component" value="Unassembled WGS sequence"/>
</dbReference>
<dbReference type="PANTHER" id="PTHR31435">
    <property type="entry name" value="PROTEIN NATD1"/>
    <property type="match status" value="1"/>
</dbReference>
<evidence type="ECO:0000259" key="1">
    <source>
        <dbReference type="PROSITE" id="PS51186"/>
    </source>
</evidence>
<dbReference type="InterPro" id="IPR000182">
    <property type="entry name" value="GNAT_dom"/>
</dbReference>
<evidence type="ECO:0000313" key="4">
    <source>
        <dbReference type="EMBL" id="PTG15869.1"/>
    </source>
</evidence>
<dbReference type="EMBL" id="PZAO01000006">
    <property type="protein sequence ID" value="PTG70438.1"/>
    <property type="molecule type" value="Genomic_DNA"/>
</dbReference>
<comment type="caution">
    <text evidence="4">The sequence shown here is derived from an EMBL/GenBank/DDBJ whole genome shotgun (WGS) entry which is preliminary data.</text>
</comment>
<dbReference type="PROSITE" id="PS51729">
    <property type="entry name" value="GNAT_YJDJ"/>
    <property type="match status" value="1"/>
</dbReference>
<accession>A0AAE5T2F5</accession>
<feature type="domain" description="N-acetyltransferase" evidence="2">
    <location>
        <begin position="4"/>
        <end position="92"/>
    </location>
</feature>
<evidence type="ECO:0000313" key="9">
    <source>
        <dbReference type="Proteomes" id="UP000242704"/>
    </source>
</evidence>
<protein>
    <submittedName>
        <fullName evidence="3 4">N-acetyltransferase</fullName>
        <ecNumber evidence="3">2.3.1.-</ecNumber>
    </submittedName>
</protein>
<reference evidence="3 10" key="3">
    <citation type="submission" date="2023-08" db="EMBL/GenBank/DDBJ databases">
        <title>Whole genome sequencing of Staphylococcus chromogenes NNSch 2386.</title>
        <authorList>
            <person name="Kropotov V.S."/>
            <person name="Boriskina E.V."/>
            <person name="Gordinskaya N.A."/>
            <person name="Shkurkina I.S."/>
            <person name="Kryazhev D.V."/>
            <person name="Alekseeva A.E."/>
            <person name="Makhova M.A."/>
        </authorList>
    </citation>
    <scope>NUCLEOTIDE SEQUENCE [LARGE SCALE GENOMIC DNA]</scope>
    <source>
        <strain evidence="3 10">NNSch 2386</strain>
    </source>
</reference>
<organism evidence="4 9">
    <name type="scientific">Staphylococcus chromogenes</name>
    <name type="common">Staphylococcus hyicus subsp. chromogenes</name>
    <dbReference type="NCBI Taxonomy" id="46126"/>
    <lineage>
        <taxon>Bacteria</taxon>
        <taxon>Bacillati</taxon>
        <taxon>Bacillota</taxon>
        <taxon>Bacilli</taxon>
        <taxon>Bacillales</taxon>
        <taxon>Staphylococcaceae</taxon>
        <taxon>Staphylococcus</taxon>
    </lineage>
</organism>
<evidence type="ECO:0000259" key="2">
    <source>
        <dbReference type="PROSITE" id="PS51729"/>
    </source>
</evidence>
<dbReference type="Proteomes" id="UP000242144">
    <property type="component" value="Unassembled WGS sequence"/>
</dbReference>
<evidence type="ECO:0000313" key="7">
    <source>
        <dbReference type="Proteomes" id="UP000242008"/>
    </source>
</evidence>
<keyword evidence="7" id="KW-1185">Reference proteome</keyword>
<dbReference type="AlphaFoldDB" id="A0AAE5T2F5"/>
<dbReference type="Pfam" id="PF14542">
    <property type="entry name" value="Acetyltransf_CG"/>
    <property type="match status" value="1"/>
</dbReference>
<dbReference type="PROSITE" id="PS51186">
    <property type="entry name" value="GNAT"/>
    <property type="match status" value="1"/>
</dbReference>
<dbReference type="Gene3D" id="3.40.630.30">
    <property type="match status" value="1"/>
</dbReference>
<dbReference type="CDD" id="cd04301">
    <property type="entry name" value="NAT_SF"/>
    <property type="match status" value="1"/>
</dbReference>
<proteinExistence type="predicted"/>
<dbReference type="SUPFAM" id="SSF55729">
    <property type="entry name" value="Acyl-CoA N-acyltransferases (Nat)"/>
    <property type="match status" value="1"/>
</dbReference>
<evidence type="ECO:0000313" key="5">
    <source>
        <dbReference type="EMBL" id="PTG27097.1"/>
    </source>
</evidence>
<dbReference type="GO" id="GO:0016747">
    <property type="term" value="F:acyltransferase activity, transferring groups other than amino-acyl groups"/>
    <property type="evidence" value="ECO:0007669"/>
    <property type="project" value="InterPro"/>
</dbReference>
<dbReference type="RefSeq" id="WP_037575714.1">
    <property type="nucleotide sequence ID" value="NZ_BMDK01000003.1"/>
</dbReference>
<evidence type="ECO:0000313" key="10">
    <source>
        <dbReference type="Proteomes" id="UP001240157"/>
    </source>
</evidence>
<feature type="domain" description="N-acetyltransferase" evidence="1">
    <location>
        <begin position="1"/>
        <end position="95"/>
    </location>
</feature>
<name>A0AAE5T2F5_STACR</name>
<dbReference type="Proteomes" id="UP000242704">
    <property type="component" value="Unassembled WGS sequence"/>
</dbReference>
<dbReference type="PANTHER" id="PTHR31435:SF10">
    <property type="entry name" value="BSR4717 PROTEIN"/>
    <property type="match status" value="1"/>
</dbReference>
<evidence type="ECO:0000313" key="3">
    <source>
        <dbReference type="EMBL" id="MDQ7176184.1"/>
    </source>
</evidence>
<dbReference type="Proteomes" id="UP001240157">
    <property type="component" value="Unassembled WGS sequence"/>
</dbReference>
<keyword evidence="3" id="KW-0808">Transferase</keyword>
<dbReference type="EMBL" id="PZCM01000007">
    <property type="protein sequence ID" value="PTG27097.1"/>
    <property type="molecule type" value="Genomic_DNA"/>
</dbReference>
<dbReference type="EMBL" id="JAVGJF010000071">
    <property type="protein sequence ID" value="MDQ7176184.1"/>
    <property type="molecule type" value="Genomic_DNA"/>
</dbReference>
<dbReference type="InterPro" id="IPR045057">
    <property type="entry name" value="Gcn5-rel_NAT"/>
</dbReference>
<dbReference type="EC" id="2.3.1.-" evidence="3"/>
<reference evidence="7 8" key="1">
    <citation type="journal article" date="2016" name="Front. Microbiol.">
        <title>Comprehensive Phylogenetic Analysis of Bovine Non-aureus Staphylococci Species Based on Whole-Genome Sequencing.</title>
        <authorList>
            <person name="Naushad S."/>
            <person name="Barkema H.W."/>
            <person name="Luby C."/>
            <person name="Condas L.A."/>
            <person name="Nobrega D.B."/>
            <person name="Carson D.A."/>
            <person name="De Buck J."/>
        </authorList>
    </citation>
    <scope>NUCLEOTIDE SEQUENCE [LARGE SCALE GENOMIC DNA]</scope>
    <source>
        <strain evidence="5 8">SNUC 105</strain>
        <strain evidence="6 7">SNUC 1363</strain>
        <strain evidence="4 9">SNUC 505</strain>
    </source>
</reference>
<gene>
    <name evidence="5" type="ORF">BU638_07105</name>
    <name evidence="4" type="ORF">BU653_03350</name>
    <name evidence="6" type="ORF">BU676_03610</name>
    <name evidence="3" type="ORF">RCF65_09295</name>
</gene>
<evidence type="ECO:0000313" key="8">
    <source>
        <dbReference type="Proteomes" id="UP000242144"/>
    </source>
</evidence>
<dbReference type="EMBL" id="PZBZ01000013">
    <property type="protein sequence ID" value="PTG15869.1"/>
    <property type="molecule type" value="Genomic_DNA"/>
</dbReference>
<sequence length="95" mass="10690">MPLTVQAGRNKFYIGEDETSPQAEITYTFVEEDTIDVTHTFVDPSLRGSGVAKQLFNAVIEKAQNEQLQIIPSCSYVRVQFERDASLQHLLKSSL</sequence>
<dbReference type="InterPro" id="IPR031165">
    <property type="entry name" value="GNAT_YJDJ"/>
</dbReference>
<evidence type="ECO:0000313" key="6">
    <source>
        <dbReference type="EMBL" id="PTG70438.1"/>
    </source>
</evidence>
<keyword evidence="3" id="KW-0012">Acyltransferase</keyword>
<dbReference type="InterPro" id="IPR016181">
    <property type="entry name" value="Acyl_CoA_acyltransferase"/>
</dbReference>